<protein>
    <submittedName>
        <fullName evidence="1">Uncharacterized protein</fullName>
    </submittedName>
</protein>
<sequence>MAADEGAAVAQDWKADVIDFNCRLEIMISTLGNKYLDATFFLFDMNGLFSSVLDNTADSGLTAAYVDTTHNCSVYADSYLGTPLPSMTSKSPD</sequence>
<dbReference type="Gene3D" id="3.40.50.1110">
    <property type="entry name" value="SGNH hydrolase"/>
    <property type="match status" value="1"/>
</dbReference>
<accession>A0ABR4AYP5</accession>
<keyword evidence="2" id="KW-1185">Reference proteome</keyword>
<evidence type="ECO:0000313" key="2">
    <source>
        <dbReference type="Proteomes" id="UP001590951"/>
    </source>
</evidence>
<dbReference type="EMBL" id="JBHFEH010000050">
    <property type="protein sequence ID" value="KAL2050268.1"/>
    <property type="molecule type" value="Genomic_DNA"/>
</dbReference>
<reference evidence="1 2" key="1">
    <citation type="submission" date="2024-09" db="EMBL/GenBank/DDBJ databases">
        <title>Rethinking Asexuality: The Enigmatic Case of Functional Sexual Genes in Lepraria (Stereocaulaceae).</title>
        <authorList>
            <person name="Doellman M."/>
            <person name="Sun Y."/>
            <person name="Barcenas-Pena A."/>
            <person name="Lumbsch H.T."/>
            <person name="Grewe F."/>
        </authorList>
    </citation>
    <scope>NUCLEOTIDE SEQUENCE [LARGE SCALE GENOMIC DNA]</scope>
    <source>
        <strain evidence="1 2">Grewe 0041</strain>
    </source>
</reference>
<name>A0ABR4AYP5_9LECA</name>
<gene>
    <name evidence="1" type="ORF">ABVK25_009495</name>
</gene>
<proteinExistence type="predicted"/>
<evidence type="ECO:0000313" key="1">
    <source>
        <dbReference type="EMBL" id="KAL2050268.1"/>
    </source>
</evidence>
<comment type="caution">
    <text evidence="1">The sequence shown here is derived from an EMBL/GenBank/DDBJ whole genome shotgun (WGS) entry which is preliminary data.</text>
</comment>
<dbReference type="Proteomes" id="UP001590951">
    <property type="component" value="Unassembled WGS sequence"/>
</dbReference>
<organism evidence="1 2">
    <name type="scientific">Lepraria finkii</name>
    <dbReference type="NCBI Taxonomy" id="1340010"/>
    <lineage>
        <taxon>Eukaryota</taxon>
        <taxon>Fungi</taxon>
        <taxon>Dikarya</taxon>
        <taxon>Ascomycota</taxon>
        <taxon>Pezizomycotina</taxon>
        <taxon>Lecanoromycetes</taxon>
        <taxon>OSLEUM clade</taxon>
        <taxon>Lecanoromycetidae</taxon>
        <taxon>Lecanorales</taxon>
        <taxon>Lecanorineae</taxon>
        <taxon>Stereocaulaceae</taxon>
        <taxon>Lepraria</taxon>
    </lineage>
</organism>
<dbReference type="InterPro" id="IPR036514">
    <property type="entry name" value="SGNH_hydro_sf"/>
</dbReference>